<feature type="domain" description="Reverse transcriptase" evidence="1">
    <location>
        <begin position="7"/>
        <end position="68"/>
    </location>
</feature>
<dbReference type="Pfam" id="PF00078">
    <property type="entry name" value="RVT_1"/>
    <property type="match status" value="1"/>
</dbReference>
<evidence type="ECO:0000313" key="2">
    <source>
        <dbReference type="EMBL" id="JAP23234.1"/>
    </source>
</evidence>
<dbReference type="InterPro" id="IPR000477">
    <property type="entry name" value="RT_dom"/>
</dbReference>
<proteinExistence type="predicted"/>
<dbReference type="EMBL" id="GEDG01015695">
    <property type="protein sequence ID" value="JAP23234.1"/>
    <property type="molecule type" value="Transcribed_RNA"/>
</dbReference>
<dbReference type="PANTHER" id="PTHR46890">
    <property type="entry name" value="NON-LTR RETROLELEMENT REVERSE TRANSCRIPTASE-LIKE PROTEIN-RELATED"/>
    <property type="match status" value="1"/>
</dbReference>
<dbReference type="PANTHER" id="PTHR46890:SF50">
    <property type="entry name" value="RNA-DIRECTED DNA POLYMERASE, EUKARYOTA, REVERSE TRANSCRIPTASE ZINC-BINDING DOMAIN PROTEIN-RELATED"/>
    <property type="match status" value="1"/>
</dbReference>
<name>A0A0V0HSB7_SOLCH</name>
<protein>
    <submittedName>
        <fullName evidence="2">Putative ovule protein</fullName>
    </submittedName>
</protein>
<organism evidence="2">
    <name type="scientific">Solanum chacoense</name>
    <name type="common">Chaco potato</name>
    <dbReference type="NCBI Taxonomy" id="4108"/>
    <lineage>
        <taxon>Eukaryota</taxon>
        <taxon>Viridiplantae</taxon>
        <taxon>Streptophyta</taxon>
        <taxon>Embryophyta</taxon>
        <taxon>Tracheophyta</taxon>
        <taxon>Spermatophyta</taxon>
        <taxon>Magnoliopsida</taxon>
        <taxon>eudicotyledons</taxon>
        <taxon>Gunneridae</taxon>
        <taxon>Pentapetalae</taxon>
        <taxon>asterids</taxon>
        <taxon>lamiids</taxon>
        <taxon>Solanales</taxon>
        <taxon>Solanaceae</taxon>
        <taxon>Solanoideae</taxon>
        <taxon>Solaneae</taxon>
        <taxon>Solanum</taxon>
    </lineage>
</organism>
<dbReference type="AlphaFoldDB" id="A0A0V0HSB7"/>
<sequence>MVFLALIPKKNRAKELRDYRSISLISSIYKIISKTLAERMKKVIEKIVSKHQMAFIKGRQIIDLPLLQMNVLMLGRRLRNLESFVN</sequence>
<accession>A0A0V0HSB7</accession>
<evidence type="ECO:0000259" key="1">
    <source>
        <dbReference type="Pfam" id="PF00078"/>
    </source>
</evidence>
<reference evidence="2" key="1">
    <citation type="submission" date="2015-12" db="EMBL/GenBank/DDBJ databases">
        <title>Gene expression during late stages of embryo sac development: a critical building block for successful pollen-pistil interactions.</title>
        <authorList>
            <person name="Liu Y."/>
            <person name="Joly V."/>
            <person name="Sabar M."/>
            <person name="Matton D.P."/>
        </authorList>
    </citation>
    <scope>NUCLEOTIDE SEQUENCE</scope>
</reference>
<dbReference type="InterPro" id="IPR052343">
    <property type="entry name" value="Retrotransposon-Effector_Assoc"/>
</dbReference>